<dbReference type="Proteomes" id="UP001183824">
    <property type="component" value="Unassembled WGS sequence"/>
</dbReference>
<proteinExistence type="predicted"/>
<evidence type="ECO:0000313" key="3">
    <source>
        <dbReference type="Proteomes" id="UP001183824"/>
    </source>
</evidence>
<protein>
    <submittedName>
        <fullName evidence="2">Uncharacterized protein</fullName>
    </submittedName>
</protein>
<evidence type="ECO:0000256" key="1">
    <source>
        <dbReference type="SAM" id="MobiDB-lite"/>
    </source>
</evidence>
<sequence>MTRGVDGPEVTTREQAEKLMPQTRFSQGQGTEKDDWEFFLNAHQEANEFVVSLRMDTAVLPSQEIVRFLADLERRLVGSLPGADA</sequence>
<dbReference type="EMBL" id="JAVREZ010000005">
    <property type="protein sequence ID" value="MDT0481870.1"/>
    <property type="molecule type" value="Genomic_DNA"/>
</dbReference>
<accession>A0ABU2V9E7</accession>
<reference evidence="3" key="1">
    <citation type="submission" date="2023-07" db="EMBL/GenBank/DDBJ databases">
        <title>30 novel species of actinomycetes from the DSMZ collection.</title>
        <authorList>
            <person name="Nouioui I."/>
        </authorList>
    </citation>
    <scope>NUCLEOTIDE SEQUENCE [LARGE SCALE GENOMIC DNA]</scope>
    <source>
        <strain evidence="3">DSM 41640</strain>
    </source>
</reference>
<gene>
    <name evidence="2" type="ORF">RNB18_16990</name>
</gene>
<keyword evidence="3" id="KW-1185">Reference proteome</keyword>
<organism evidence="2 3">
    <name type="scientific">Streptomyces doebereineriae</name>
    <dbReference type="NCBI Taxonomy" id="3075528"/>
    <lineage>
        <taxon>Bacteria</taxon>
        <taxon>Bacillati</taxon>
        <taxon>Actinomycetota</taxon>
        <taxon>Actinomycetes</taxon>
        <taxon>Kitasatosporales</taxon>
        <taxon>Streptomycetaceae</taxon>
        <taxon>Streptomyces</taxon>
    </lineage>
</organism>
<evidence type="ECO:0000313" key="2">
    <source>
        <dbReference type="EMBL" id="MDT0481870.1"/>
    </source>
</evidence>
<feature type="region of interest" description="Disordered" evidence="1">
    <location>
        <begin position="1"/>
        <end position="29"/>
    </location>
</feature>
<comment type="caution">
    <text evidence="2">The sequence shown here is derived from an EMBL/GenBank/DDBJ whole genome shotgun (WGS) entry which is preliminary data.</text>
</comment>
<dbReference type="RefSeq" id="WP_311714910.1">
    <property type="nucleotide sequence ID" value="NZ_JAVREZ010000005.1"/>
</dbReference>
<name>A0ABU2V9E7_9ACTN</name>